<comment type="caution">
    <text evidence="1">The sequence shown here is derived from an EMBL/GenBank/DDBJ whole genome shotgun (WGS) entry which is preliminary data.</text>
</comment>
<keyword evidence="2" id="KW-1185">Reference proteome</keyword>
<dbReference type="EMBL" id="CM037023">
    <property type="protein sequence ID" value="KAH7665426.1"/>
    <property type="molecule type" value="Genomic_DNA"/>
</dbReference>
<gene>
    <name evidence="1" type="ORF">IHE45_13G033600</name>
</gene>
<reference evidence="2" key="1">
    <citation type="journal article" date="2022" name="Nat. Commun.">
        <title>Chromosome evolution and the genetic basis of agronomically important traits in greater yam.</title>
        <authorList>
            <person name="Bredeson J.V."/>
            <person name="Lyons J.B."/>
            <person name="Oniyinde I.O."/>
            <person name="Okereke N.R."/>
            <person name="Kolade O."/>
            <person name="Nnabue I."/>
            <person name="Nwadili C.O."/>
            <person name="Hribova E."/>
            <person name="Parker M."/>
            <person name="Nwogha J."/>
            <person name="Shu S."/>
            <person name="Carlson J."/>
            <person name="Kariba R."/>
            <person name="Muthemba S."/>
            <person name="Knop K."/>
            <person name="Barton G.J."/>
            <person name="Sherwood A.V."/>
            <person name="Lopez-Montes A."/>
            <person name="Asiedu R."/>
            <person name="Jamnadass R."/>
            <person name="Muchugi A."/>
            <person name="Goodstein D."/>
            <person name="Egesi C.N."/>
            <person name="Featherston J."/>
            <person name="Asfaw A."/>
            <person name="Simpson G.G."/>
            <person name="Dolezel J."/>
            <person name="Hendre P.S."/>
            <person name="Van Deynze A."/>
            <person name="Kumar P.L."/>
            <person name="Obidiegwu J.E."/>
            <person name="Bhattacharjee R."/>
            <person name="Rokhsar D.S."/>
        </authorList>
    </citation>
    <scope>NUCLEOTIDE SEQUENCE [LARGE SCALE GENOMIC DNA]</scope>
    <source>
        <strain evidence="2">cv. TDa95/00328</strain>
    </source>
</reference>
<sequence length="332" mass="36066">MPMDLLNLTTTTTTTTTTDLYCSEDAGDLSSSPAPSSPPPQPILLSPDNPTPILSLLSSEHSFLPSLPHLLSLNPTLLHHSISYILKVSDLLHFRPVTPYLAINYLHRFLSSHSLPDVQGENGNGGGWALQLLTVACLSVAMKMVETHLPLLIDLQLLEPRFIFDPSTVRRMELLLMTALHWRLRAITPFDFLDFASSALSSDARRRTGELIVNTSRVVDFLGFPPSIIAAAAIICAQRADPSAVHDDDLLGFLGDSVCKETVMGCCQLMHQYLIDTCPSSFGGKPCSEPITPSSPSGVLDAATYGACSSDKFSSSASLAEPAQKRRRIEHR</sequence>
<dbReference type="Proteomes" id="UP000827976">
    <property type="component" value="Chromosome 13"/>
</dbReference>
<name>A0ACB7UWZ6_DIOAL</name>
<accession>A0ACB7UWZ6</accession>
<organism evidence="1 2">
    <name type="scientific">Dioscorea alata</name>
    <name type="common">Purple yam</name>
    <dbReference type="NCBI Taxonomy" id="55571"/>
    <lineage>
        <taxon>Eukaryota</taxon>
        <taxon>Viridiplantae</taxon>
        <taxon>Streptophyta</taxon>
        <taxon>Embryophyta</taxon>
        <taxon>Tracheophyta</taxon>
        <taxon>Spermatophyta</taxon>
        <taxon>Magnoliopsida</taxon>
        <taxon>Liliopsida</taxon>
        <taxon>Dioscoreales</taxon>
        <taxon>Dioscoreaceae</taxon>
        <taxon>Dioscorea</taxon>
    </lineage>
</organism>
<protein>
    <submittedName>
        <fullName evidence="1">Cyclin-like protein</fullName>
    </submittedName>
</protein>
<evidence type="ECO:0000313" key="2">
    <source>
        <dbReference type="Proteomes" id="UP000827976"/>
    </source>
</evidence>
<evidence type="ECO:0000313" key="1">
    <source>
        <dbReference type="EMBL" id="KAH7665426.1"/>
    </source>
</evidence>
<proteinExistence type="predicted"/>